<gene>
    <name evidence="10" type="ORF">PHYEVI_LOCUS8298</name>
</gene>
<proteinExistence type="inferred from homology"/>
<keyword evidence="4" id="KW-0812">Transmembrane</keyword>
<keyword evidence="6" id="KW-0967">Endosome</keyword>
<dbReference type="GO" id="GO:0031901">
    <property type="term" value="C:early endosome membrane"/>
    <property type="evidence" value="ECO:0007669"/>
    <property type="project" value="UniProtKB-SubCell"/>
</dbReference>
<evidence type="ECO:0000256" key="1">
    <source>
        <dbReference type="ARBA" id="ARBA00004146"/>
    </source>
</evidence>
<evidence type="ECO:0000313" key="10">
    <source>
        <dbReference type="EMBL" id="CAG9861975.1"/>
    </source>
</evidence>
<organism evidence="10 11">
    <name type="scientific">Phyllotreta striolata</name>
    <name type="common">Striped flea beetle</name>
    <name type="synonym">Crioceris striolata</name>
    <dbReference type="NCBI Taxonomy" id="444603"/>
    <lineage>
        <taxon>Eukaryota</taxon>
        <taxon>Metazoa</taxon>
        <taxon>Ecdysozoa</taxon>
        <taxon>Arthropoda</taxon>
        <taxon>Hexapoda</taxon>
        <taxon>Insecta</taxon>
        <taxon>Pterygota</taxon>
        <taxon>Neoptera</taxon>
        <taxon>Endopterygota</taxon>
        <taxon>Coleoptera</taxon>
        <taxon>Polyphaga</taxon>
        <taxon>Cucujiformia</taxon>
        <taxon>Chrysomeloidea</taxon>
        <taxon>Chrysomelidae</taxon>
        <taxon>Galerucinae</taxon>
        <taxon>Alticini</taxon>
        <taxon>Phyllotreta</taxon>
    </lineage>
</organism>
<dbReference type="AlphaFoldDB" id="A0A9N9TVB6"/>
<protein>
    <submittedName>
        <fullName evidence="10">Uncharacterized protein</fullName>
    </submittedName>
</protein>
<feature type="compositionally biased region" description="Low complexity" evidence="9">
    <location>
        <begin position="147"/>
        <end position="172"/>
    </location>
</feature>
<dbReference type="EMBL" id="OU900098">
    <property type="protein sequence ID" value="CAG9861975.1"/>
    <property type="molecule type" value="Genomic_DNA"/>
</dbReference>
<dbReference type="Proteomes" id="UP001153712">
    <property type="component" value="Chromosome 5"/>
</dbReference>
<dbReference type="PANTHER" id="PTHR16514:SF3">
    <property type="entry name" value="LOW-DENSITY LIPOPROTEIN RECEPTOR CLASS A DOMAIN-CONTAINING PROTEIN 4-LIKE ISOFORM X1"/>
    <property type="match status" value="1"/>
</dbReference>
<evidence type="ECO:0000256" key="8">
    <source>
        <dbReference type="ARBA" id="ARBA00023136"/>
    </source>
</evidence>
<dbReference type="InterPro" id="IPR043445">
    <property type="entry name" value="TMEPAI/LRAD4"/>
</dbReference>
<evidence type="ECO:0000256" key="5">
    <source>
        <dbReference type="ARBA" id="ARBA00022700"/>
    </source>
</evidence>
<evidence type="ECO:0000256" key="4">
    <source>
        <dbReference type="ARBA" id="ARBA00022692"/>
    </source>
</evidence>
<evidence type="ECO:0000256" key="9">
    <source>
        <dbReference type="SAM" id="MobiDB-lite"/>
    </source>
</evidence>
<evidence type="ECO:0000256" key="2">
    <source>
        <dbReference type="ARBA" id="ARBA00004190"/>
    </source>
</evidence>
<reference evidence="10" key="1">
    <citation type="submission" date="2022-01" db="EMBL/GenBank/DDBJ databases">
        <authorList>
            <person name="King R."/>
        </authorList>
    </citation>
    <scope>NUCLEOTIDE SEQUENCE</scope>
</reference>
<evidence type="ECO:0000256" key="6">
    <source>
        <dbReference type="ARBA" id="ARBA00022753"/>
    </source>
</evidence>
<sequence length="257" mass="27339">MSVVVRVWTEENPTERIANQCSVVMRQKLTINPKMLSVVSAGVTTAGMGGGMDRLGGGGGGPGAGARDLTAAAAAATREHRQMRLHTDITINLPPSIEMPDGEEHPYTSSRLHIRDAEQESEIYQKCIRPPPNRTVLESESPPPYRSCSAGMLSTSSSSSSGSGDWSTSSPSNPLVVRCHSMSSTSSKSSLNAATPAIQKTDFLQRTVKIFTGGGKKTVYQQPPPAPALPVVIVPTVVKMHRGAPGAEHRSKHHHDV</sequence>
<evidence type="ECO:0000256" key="3">
    <source>
        <dbReference type="ARBA" id="ARBA00009908"/>
    </source>
</evidence>
<keyword evidence="11" id="KW-1185">Reference proteome</keyword>
<keyword evidence="5" id="KW-0734">Signal transduction inhibitor</keyword>
<keyword evidence="7" id="KW-1133">Transmembrane helix</keyword>
<dbReference type="GO" id="GO:0070412">
    <property type="term" value="F:R-SMAD binding"/>
    <property type="evidence" value="ECO:0007669"/>
    <property type="project" value="InterPro"/>
</dbReference>
<evidence type="ECO:0000313" key="11">
    <source>
        <dbReference type="Proteomes" id="UP001153712"/>
    </source>
</evidence>
<accession>A0A9N9TVB6</accession>
<comment type="similarity">
    <text evidence="3">Belongs to the PMEPA1 family.</text>
</comment>
<comment type="subcellular location">
    <subcellularLocation>
        <location evidence="1">Early endosome membrane</location>
    </subcellularLocation>
    <subcellularLocation>
        <location evidence="2">Endosome membrane</location>
        <topology evidence="2">Single-pass membrane protein</topology>
    </subcellularLocation>
</comment>
<dbReference type="OrthoDB" id="10038550at2759"/>
<feature type="region of interest" description="Disordered" evidence="9">
    <location>
        <begin position="124"/>
        <end position="172"/>
    </location>
</feature>
<dbReference type="GO" id="GO:0009968">
    <property type="term" value="P:negative regulation of signal transduction"/>
    <property type="evidence" value="ECO:0007669"/>
    <property type="project" value="UniProtKB-KW"/>
</dbReference>
<name>A0A9N9TVB6_PHYSR</name>
<keyword evidence="8" id="KW-0472">Membrane</keyword>
<dbReference type="GO" id="GO:0000139">
    <property type="term" value="C:Golgi membrane"/>
    <property type="evidence" value="ECO:0007669"/>
    <property type="project" value="TreeGrafter"/>
</dbReference>
<evidence type="ECO:0000256" key="7">
    <source>
        <dbReference type="ARBA" id="ARBA00022989"/>
    </source>
</evidence>
<dbReference type="PANTHER" id="PTHR16514">
    <property type="entry name" value="LOW DENSITY LIPOPROTEIN RECEPTOR CLASS A DOMAIN-CONTAINING 4A"/>
    <property type="match status" value="1"/>
</dbReference>